<comment type="caution">
    <text evidence="1">The sequence shown here is derived from an EMBL/GenBank/DDBJ whole genome shotgun (WGS) entry which is preliminary data.</text>
</comment>
<proteinExistence type="predicted"/>
<dbReference type="AlphaFoldDB" id="A0A5J4L1U0"/>
<name>A0A5J4L1U0_9ZZZZ</name>
<evidence type="ECO:0000313" key="1">
    <source>
        <dbReference type="EMBL" id="GER92761.1"/>
    </source>
</evidence>
<reference evidence="1" key="1">
    <citation type="submission" date="2019-10" db="EMBL/GenBank/DDBJ databases">
        <title>Metagenomic sequencing of thiosulfate-disproportionating enrichment culture.</title>
        <authorList>
            <person name="Umezawa K."/>
            <person name="Kojima H."/>
            <person name="Fukui M."/>
        </authorList>
    </citation>
    <scope>NUCLEOTIDE SEQUENCE</scope>
    <source>
        <strain evidence="1">45J</strain>
    </source>
</reference>
<accession>A0A5J4L1U0</accession>
<organism evidence="1">
    <name type="scientific">hot springs metagenome</name>
    <dbReference type="NCBI Taxonomy" id="433727"/>
    <lineage>
        <taxon>unclassified sequences</taxon>
        <taxon>metagenomes</taxon>
        <taxon>ecological metagenomes</taxon>
    </lineage>
</organism>
<protein>
    <submittedName>
        <fullName evidence="1">Uncharacterized protein</fullName>
    </submittedName>
</protein>
<gene>
    <name evidence="1" type="ORF">A45J_0486</name>
</gene>
<dbReference type="EMBL" id="BLAB01000001">
    <property type="protein sequence ID" value="GER92761.1"/>
    <property type="molecule type" value="Genomic_DNA"/>
</dbReference>
<sequence>MDLKSKQITEKVSACYGCHSKYGIEVRIDQGSPLLCGIVVDWKK</sequence>